<evidence type="ECO:0000256" key="3">
    <source>
        <dbReference type="PROSITE-ProRule" id="PRU00283"/>
    </source>
</evidence>
<dbReference type="PANTHER" id="PTHR24115:SF416">
    <property type="entry name" value="KINESIN-LIKE PROTEIN KIN-10A"/>
    <property type="match status" value="1"/>
</dbReference>
<dbReference type="EMBL" id="GBRH01200213">
    <property type="protein sequence ID" value="JAD97682.1"/>
    <property type="molecule type" value="Transcribed_RNA"/>
</dbReference>
<dbReference type="GO" id="GO:0016887">
    <property type="term" value="F:ATP hydrolysis activity"/>
    <property type="evidence" value="ECO:0007669"/>
    <property type="project" value="TreeGrafter"/>
</dbReference>
<dbReference type="InterPro" id="IPR027640">
    <property type="entry name" value="Kinesin-like_fam"/>
</dbReference>
<keyword evidence="4" id="KW-0175">Coiled coil</keyword>
<accession>A0A0A9ENT1</accession>
<dbReference type="GO" id="GO:0003777">
    <property type="term" value="F:microtubule motor activity"/>
    <property type="evidence" value="ECO:0007669"/>
    <property type="project" value="InterPro"/>
</dbReference>
<protein>
    <recommendedName>
        <fullName evidence="6">Kinesin motor domain-containing protein</fullName>
    </recommendedName>
</protein>
<dbReference type="GO" id="GO:0005524">
    <property type="term" value="F:ATP binding"/>
    <property type="evidence" value="ECO:0007669"/>
    <property type="project" value="InterPro"/>
</dbReference>
<dbReference type="InterPro" id="IPR036961">
    <property type="entry name" value="Kinesin_motor_dom_sf"/>
</dbReference>
<evidence type="ECO:0000259" key="6">
    <source>
        <dbReference type="PROSITE" id="PS50067"/>
    </source>
</evidence>
<feature type="domain" description="Kinesin motor" evidence="6">
    <location>
        <begin position="1"/>
        <end position="246"/>
    </location>
</feature>
<dbReference type="SMART" id="SM00129">
    <property type="entry name" value="KISc"/>
    <property type="match status" value="1"/>
</dbReference>
<keyword evidence="5" id="KW-0812">Transmembrane</keyword>
<dbReference type="GO" id="GO:0005871">
    <property type="term" value="C:kinesin complex"/>
    <property type="evidence" value="ECO:0007669"/>
    <property type="project" value="TreeGrafter"/>
</dbReference>
<dbReference type="PANTHER" id="PTHR24115">
    <property type="entry name" value="KINESIN-RELATED"/>
    <property type="match status" value="1"/>
</dbReference>
<comment type="caution">
    <text evidence="3">Lacks conserved residue(s) required for the propagation of feature annotation.</text>
</comment>
<evidence type="ECO:0000256" key="2">
    <source>
        <dbReference type="ARBA" id="ARBA00023175"/>
    </source>
</evidence>
<dbReference type="PROSITE" id="PS50067">
    <property type="entry name" value="KINESIN_MOTOR_2"/>
    <property type="match status" value="1"/>
</dbReference>
<evidence type="ECO:0000313" key="7">
    <source>
        <dbReference type="EMBL" id="JAD97682.1"/>
    </source>
</evidence>
<dbReference type="GO" id="GO:0007018">
    <property type="term" value="P:microtubule-based movement"/>
    <property type="evidence" value="ECO:0007669"/>
    <property type="project" value="InterPro"/>
</dbReference>
<comment type="similarity">
    <text evidence="3">Belongs to the TRAFAC class myosin-kinesin ATPase superfamily. Kinesin family.</text>
</comment>
<evidence type="ECO:0000256" key="5">
    <source>
        <dbReference type="SAM" id="Phobius"/>
    </source>
</evidence>
<organism evidence="7">
    <name type="scientific">Arundo donax</name>
    <name type="common">Giant reed</name>
    <name type="synonym">Donax arundinaceus</name>
    <dbReference type="NCBI Taxonomy" id="35708"/>
    <lineage>
        <taxon>Eukaryota</taxon>
        <taxon>Viridiplantae</taxon>
        <taxon>Streptophyta</taxon>
        <taxon>Embryophyta</taxon>
        <taxon>Tracheophyta</taxon>
        <taxon>Spermatophyta</taxon>
        <taxon>Magnoliopsida</taxon>
        <taxon>Liliopsida</taxon>
        <taxon>Poales</taxon>
        <taxon>Poaceae</taxon>
        <taxon>PACMAD clade</taxon>
        <taxon>Arundinoideae</taxon>
        <taxon>Arundineae</taxon>
        <taxon>Arundo</taxon>
    </lineage>
</organism>
<dbReference type="Gene3D" id="3.40.850.10">
    <property type="entry name" value="Kinesin motor domain"/>
    <property type="match status" value="1"/>
</dbReference>
<feature type="coiled-coil region" evidence="4">
    <location>
        <begin position="282"/>
        <end position="369"/>
    </location>
</feature>
<evidence type="ECO:0000256" key="1">
    <source>
        <dbReference type="ARBA" id="ARBA00022701"/>
    </source>
</evidence>
<dbReference type="InterPro" id="IPR001752">
    <property type="entry name" value="Kinesin_motor_dom"/>
</dbReference>
<proteinExistence type="inferred from homology"/>
<dbReference type="InterPro" id="IPR027417">
    <property type="entry name" value="P-loop_NTPase"/>
</dbReference>
<sequence length="723" mass="80051">MFGCAKQPGIVYRALRDILDGGGGCGGGGGGGVEGDGAGGSEDDAGFGVGFFVQVAVLEIYNEEIYDLLMGSGANAKGNVPKVKLEVMGKKAKNATYICGNEAGKISREVAKVEKRRTVKSTLCNERSSRSHCMIILDVPSVGGRLMLVDMAGSENIEAAGQTGFEAKMQTAKINQGNTALKRVVESIANGDSHVPFRDSKLTMLLQDSFEDDKSKILMILCASPDPKELHKTVSTLEYGAKAKCIIRAAHAATPRDKMSSEESSTTLNSRIVAMNQFIYKLQKENKLREKERNEAQNLLRLKEEELAQLRAKLKLTEGQEKAAKEEEINAKEAMKILRSEVMKMEEVMRRQREELATLKLQLADHEKAESRQLVQQDLIGSRLLARLSEMPAALDQSMAMVMSMELDTGDQPGMQDVKVIKEDTRQLGHVWNHIATTGSCTGAVEQDENVRLSGYPEKVVLSTVFEEGDEEDNSPEEEVCKEVVEESFKVGITPHALAEPDDPATRQHRIQNIFRLCGNHRELAKKPKVQSPAKQVFGDENKSPAKQVFIDENKEPENQVFGDENKEPSAWGVIETPMCDVKVTDSPVSSQLSPIVCQVVDETVSEQLKSCNKSEESDQNKVNSAAGQREQESLLEVYIKWESGSLIKGLKLLQNSCLSDLRKLIEVHFEEAGSKQQQQFTFLLLGVRHLALSMSCFHPSVMCYLFLIAMPFIYYHILSWKI</sequence>
<name>A0A0A9ENT1_ARUDO</name>
<keyword evidence="5" id="KW-0472">Membrane</keyword>
<evidence type="ECO:0000256" key="4">
    <source>
        <dbReference type="SAM" id="Coils"/>
    </source>
</evidence>
<dbReference type="GO" id="GO:0005874">
    <property type="term" value="C:microtubule"/>
    <property type="evidence" value="ECO:0007669"/>
    <property type="project" value="UniProtKB-KW"/>
</dbReference>
<reference evidence="7" key="2">
    <citation type="journal article" date="2015" name="Data Brief">
        <title>Shoot transcriptome of the giant reed, Arundo donax.</title>
        <authorList>
            <person name="Barrero R.A."/>
            <person name="Guerrero F.D."/>
            <person name="Moolhuijzen P."/>
            <person name="Goolsby J.A."/>
            <person name="Tidwell J."/>
            <person name="Bellgard S.E."/>
            <person name="Bellgard M.I."/>
        </authorList>
    </citation>
    <scope>NUCLEOTIDE SEQUENCE</scope>
    <source>
        <tissue evidence="7">Shoot tissue taken approximately 20 cm above the soil surface</tissue>
    </source>
</reference>
<dbReference type="GO" id="GO:0008017">
    <property type="term" value="F:microtubule binding"/>
    <property type="evidence" value="ECO:0007669"/>
    <property type="project" value="InterPro"/>
</dbReference>
<feature type="transmembrane region" description="Helical" evidence="5">
    <location>
        <begin position="698"/>
        <end position="718"/>
    </location>
</feature>
<dbReference type="Pfam" id="PF00225">
    <property type="entry name" value="Kinesin"/>
    <property type="match status" value="1"/>
</dbReference>
<keyword evidence="5" id="KW-1133">Transmembrane helix</keyword>
<dbReference type="PRINTS" id="PR00380">
    <property type="entry name" value="KINESINHEAVY"/>
</dbReference>
<keyword evidence="2" id="KW-0505">Motor protein</keyword>
<dbReference type="SUPFAM" id="SSF52540">
    <property type="entry name" value="P-loop containing nucleoside triphosphate hydrolases"/>
    <property type="match status" value="1"/>
</dbReference>
<keyword evidence="1" id="KW-0493">Microtubule</keyword>
<dbReference type="AlphaFoldDB" id="A0A0A9ENT1"/>
<reference evidence="7" key="1">
    <citation type="submission" date="2014-09" db="EMBL/GenBank/DDBJ databases">
        <authorList>
            <person name="Magalhaes I.L.F."/>
            <person name="Oliveira U."/>
            <person name="Santos F.R."/>
            <person name="Vidigal T.H.D.A."/>
            <person name="Brescovit A.D."/>
            <person name="Santos A.J."/>
        </authorList>
    </citation>
    <scope>NUCLEOTIDE SEQUENCE</scope>
    <source>
        <tissue evidence="7">Shoot tissue taken approximately 20 cm above the soil surface</tissue>
    </source>
</reference>